<sequence length="263" mass="29979">MFLYVTNNTVKLSLEDSLAIQRLYGIKKPNVVPSTRSPPVTTNTTKTTSNKRDLCDLQYVDNVLVLNHRIFVTYRNTMWMIDVNGKRYKGPIALNDYLRFLPANVKRLKLPTNMHVNAALVTNRGQTYVIFNDDSVALLNECDMTVNGYHTLQSIFPGIPPSPTLAFRYIDGSLYFLHRLVRILERRYPLILPLLQYEETKGKRTPPPMYIGDVTLRFGRINSIPMLRLDSSSSKVTTYPKAPFSICSISNIASIVLFPRSTL</sequence>
<dbReference type="AlphaFoldDB" id="A0A151IQJ9"/>
<organism evidence="1 2">
    <name type="scientific">Cyphomyrmex costatus</name>
    <dbReference type="NCBI Taxonomy" id="456900"/>
    <lineage>
        <taxon>Eukaryota</taxon>
        <taxon>Metazoa</taxon>
        <taxon>Ecdysozoa</taxon>
        <taxon>Arthropoda</taxon>
        <taxon>Hexapoda</taxon>
        <taxon>Insecta</taxon>
        <taxon>Pterygota</taxon>
        <taxon>Neoptera</taxon>
        <taxon>Endopterygota</taxon>
        <taxon>Hymenoptera</taxon>
        <taxon>Apocrita</taxon>
        <taxon>Aculeata</taxon>
        <taxon>Formicoidea</taxon>
        <taxon>Formicidae</taxon>
        <taxon>Myrmicinae</taxon>
        <taxon>Cyphomyrmex</taxon>
    </lineage>
</organism>
<dbReference type="SUPFAM" id="SSF50923">
    <property type="entry name" value="Hemopexin-like domain"/>
    <property type="match status" value="1"/>
</dbReference>
<evidence type="ECO:0000313" key="1">
    <source>
        <dbReference type="EMBL" id="KYN08425.1"/>
    </source>
</evidence>
<gene>
    <name evidence="1" type="ORF">ALC62_00592</name>
</gene>
<evidence type="ECO:0000313" key="2">
    <source>
        <dbReference type="Proteomes" id="UP000078542"/>
    </source>
</evidence>
<keyword evidence="2" id="KW-1185">Reference proteome</keyword>
<reference evidence="1 2" key="1">
    <citation type="submission" date="2016-03" db="EMBL/GenBank/DDBJ databases">
        <title>Cyphomyrmex costatus WGS genome.</title>
        <authorList>
            <person name="Nygaard S."/>
            <person name="Hu H."/>
            <person name="Boomsma J."/>
            <person name="Zhang G."/>
        </authorList>
    </citation>
    <scope>NUCLEOTIDE SEQUENCE [LARGE SCALE GENOMIC DNA]</scope>
    <source>
        <strain evidence="1">MS0001</strain>
        <tissue evidence="1">Whole body</tissue>
    </source>
</reference>
<dbReference type="Gene3D" id="2.110.10.10">
    <property type="entry name" value="Hemopexin-like domain"/>
    <property type="match status" value="1"/>
</dbReference>
<protein>
    <recommendedName>
        <fullName evidence="3">Matrix metalloproteinase-14</fullName>
    </recommendedName>
</protein>
<dbReference type="InterPro" id="IPR036375">
    <property type="entry name" value="Hemopexin-like_dom_sf"/>
</dbReference>
<dbReference type="STRING" id="456900.A0A151IQJ9"/>
<accession>A0A151IQJ9</accession>
<dbReference type="EMBL" id="KQ976778">
    <property type="protein sequence ID" value="KYN08425.1"/>
    <property type="molecule type" value="Genomic_DNA"/>
</dbReference>
<dbReference type="Proteomes" id="UP000078542">
    <property type="component" value="Unassembled WGS sequence"/>
</dbReference>
<evidence type="ECO:0008006" key="3">
    <source>
        <dbReference type="Google" id="ProtNLM"/>
    </source>
</evidence>
<proteinExistence type="predicted"/>
<name>A0A151IQJ9_9HYME</name>